<dbReference type="GO" id="GO:0015074">
    <property type="term" value="P:DNA integration"/>
    <property type="evidence" value="ECO:0007669"/>
    <property type="project" value="InterPro"/>
</dbReference>
<keyword evidence="3" id="KW-0064">Aspartyl protease</keyword>
<gene>
    <name evidence="7" type="primary">POLX_160</name>
    <name evidence="7" type="ORF">g.88106</name>
</gene>
<dbReference type="GO" id="GO:0006508">
    <property type="term" value="P:proteolysis"/>
    <property type="evidence" value="ECO:0007669"/>
    <property type="project" value="UniProtKB-KW"/>
</dbReference>
<dbReference type="PROSITE" id="PS50994">
    <property type="entry name" value="INTEGRASE"/>
    <property type="match status" value="1"/>
</dbReference>
<evidence type="ECO:0000313" key="7">
    <source>
        <dbReference type="EMBL" id="JAP99318.1"/>
    </source>
</evidence>
<dbReference type="PANTHER" id="PTHR42648:SF28">
    <property type="entry name" value="TRANSPOSON-ENCODED PROTEIN WITH RIBONUCLEASE H-LIKE AND RETROVIRUS ZINC FINGER-LIKE DOMAINS"/>
    <property type="match status" value="1"/>
</dbReference>
<evidence type="ECO:0000256" key="3">
    <source>
        <dbReference type="ARBA" id="ARBA00022750"/>
    </source>
</evidence>
<dbReference type="GO" id="GO:0046872">
    <property type="term" value="F:metal ion binding"/>
    <property type="evidence" value="ECO:0007669"/>
    <property type="project" value="UniProtKB-KW"/>
</dbReference>
<dbReference type="PANTHER" id="PTHR42648">
    <property type="entry name" value="TRANSPOSASE, PUTATIVE-RELATED"/>
    <property type="match status" value="1"/>
</dbReference>
<name>A0A146KTS1_LYGHE</name>
<dbReference type="GO" id="GO:0071897">
    <property type="term" value="P:DNA biosynthetic process"/>
    <property type="evidence" value="ECO:0007669"/>
    <property type="project" value="UniProtKB-ARBA"/>
</dbReference>
<dbReference type="GO" id="GO:0003676">
    <property type="term" value="F:nucleic acid binding"/>
    <property type="evidence" value="ECO:0007669"/>
    <property type="project" value="InterPro"/>
</dbReference>
<proteinExistence type="predicted"/>
<dbReference type="InterPro" id="IPR013103">
    <property type="entry name" value="RVT_2"/>
</dbReference>
<dbReference type="InterPro" id="IPR025724">
    <property type="entry name" value="GAG-pre-integrase_dom"/>
</dbReference>
<dbReference type="SUPFAM" id="SSF56672">
    <property type="entry name" value="DNA/RNA polymerases"/>
    <property type="match status" value="1"/>
</dbReference>
<dbReference type="EMBL" id="GDHC01019310">
    <property type="protein sequence ID" value="JAP99318.1"/>
    <property type="molecule type" value="Transcribed_RNA"/>
</dbReference>
<evidence type="ECO:0000259" key="6">
    <source>
        <dbReference type="PROSITE" id="PS50994"/>
    </source>
</evidence>
<feature type="non-terminal residue" evidence="7">
    <location>
        <position position="1238"/>
    </location>
</feature>
<feature type="compositionally biased region" description="Basic and acidic residues" evidence="5">
    <location>
        <begin position="728"/>
        <end position="746"/>
    </location>
</feature>
<accession>A0A146KTS1</accession>
<dbReference type="GO" id="GO:0004190">
    <property type="term" value="F:aspartic-type endopeptidase activity"/>
    <property type="evidence" value="ECO:0007669"/>
    <property type="project" value="UniProtKB-KW"/>
</dbReference>
<dbReference type="InterPro" id="IPR054722">
    <property type="entry name" value="PolX-like_BBD"/>
</dbReference>
<dbReference type="CDD" id="cd00303">
    <property type="entry name" value="retropepsin_like"/>
    <property type="match status" value="1"/>
</dbReference>
<evidence type="ECO:0000256" key="1">
    <source>
        <dbReference type="ARBA" id="ARBA00022670"/>
    </source>
</evidence>
<dbReference type="InterPro" id="IPR057670">
    <property type="entry name" value="SH3_retrovirus"/>
</dbReference>
<feature type="compositionally biased region" description="Low complexity" evidence="5">
    <location>
        <begin position="227"/>
        <end position="237"/>
    </location>
</feature>
<feature type="region of interest" description="Disordered" evidence="5">
    <location>
        <begin position="722"/>
        <end position="748"/>
    </location>
</feature>
<dbReference type="InterPro" id="IPR043502">
    <property type="entry name" value="DNA/RNA_pol_sf"/>
</dbReference>
<organism evidence="7">
    <name type="scientific">Lygus hesperus</name>
    <name type="common">Western plant bug</name>
    <dbReference type="NCBI Taxonomy" id="30085"/>
    <lineage>
        <taxon>Eukaryota</taxon>
        <taxon>Metazoa</taxon>
        <taxon>Ecdysozoa</taxon>
        <taxon>Arthropoda</taxon>
        <taxon>Hexapoda</taxon>
        <taxon>Insecta</taxon>
        <taxon>Pterygota</taxon>
        <taxon>Neoptera</taxon>
        <taxon>Paraneoptera</taxon>
        <taxon>Hemiptera</taxon>
        <taxon>Heteroptera</taxon>
        <taxon>Panheteroptera</taxon>
        <taxon>Cimicomorpha</taxon>
        <taxon>Miridae</taxon>
        <taxon>Mirini</taxon>
        <taxon>Lygus</taxon>
    </lineage>
</organism>
<reference evidence="7" key="1">
    <citation type="journal article" date="2016" name="Gigascience">
        <title>De novo construction of an expanded transcriptome assembly for the western tarnished plant bug, Lygus hesperus.</title>
        <authorList>
            <person name="Tassone E.E."/>
            <person name="Geib S.M."/>
            <person name="Hall B."/>
            <person name="Fabrick J.A."/>
            <person name="Brent C.S."/>
            <person name="Hull J.J."/>
        </authorList>
    </citation>
    <scope>NUCLEOTIDE SEQUENCE</scope>
</reference>
<dbReference type="CDD" id="cd09272">
    <property type="entry name" value="RNase_HI_RT_Ty1"/>
    <property type="match status" value="1"/>
</dbReference>
<evidence type="ECO:0000256" key="5">
    <source>
        <dbReference type="SAM" id="MobiDB-lite"/>
    </source>
</evidence>
<keyword evidence="2" id="KW-0479">Metal-binding</keyword>
<keyword evidence="1" id="KW-0645">Protease</keyword>
<feature type="domain" description="Integrase catalytic" evidence="6">
    <location>
        <begin position="476"/>
        <end position="647"/>
    </location>
</feature>
<dbReference type="Pfam" id="PF07727">
    <property type="entry name" value="RVT_2"/>
    <property type="match status" value="1"/>
</dbReference>
<evidence type="ECO:0000256" key="4">
    <source>
        <dbReference type="ARBA" id="ARBA00022801"/>
    </source>
</evidence>
<dbReference type="Pfam" id="PF14223">
    <property type="entry name" value="Retrotran_gag_2"/>
    <property type="match status" value="1"/>
</dbReference>
<dbReference type="Pfam" id="PF13976">
    <property type="entry name" value="gag_pre-integrs"/>
    <property type="match status" value="1"/>
</dbReference>
<dbReference type="GO" id="GO:0042575">
    <property type="term" value="C:DNA polymerase complex"/>
    <property type="evidence" value="ECO:0007669"/>
    <property type="project" value="UniProtKB-ARBA"/>
</dbReference>
<dbReference type="AlphaFoldDB" id="A0A146KTS1"/>
<sequence>MATGSSTAALLQLYPQLTSENFNNWKFRVTTIMDDKKVKHVLNVEKPEAEIDSAKKKLFEEADATARSIILQSITDRHIGYIKEAKTAREMIGNLSAVFERKSTSARFMIMKRLHNLKCAPSEDLQEHFNKMDVIFTELTSMGSKIDETDKICHLLLSMNEKYEAVVTAIETMNEELKLDFVKSKLLDFELKLKGSSSESSYDQSAFNSQNFRSSNSYPHSNQPKFSSSNRGNSFRGRGNRWRRRNNGNRGSHFPQVRNQGGSNSYVASAQAQVEEISFVALNVDSISDFSNQSNYRFLIDSGCTQHLVREELSNVMTDVCQLNQPIQIKIANGQSITAKRQGNLHVRIQNNNIRIPALIVPGIIHNLLSVKMISENGFDVQFSRGKAEIINRNKNIRIKCSSLGNLYCVDFEINNFSNLPVIPSDQCFSAQEGNIWHRRLSHINRRGLKEMGLPISDEVCSPCLSGKASRLPFKKKQFPRSSRIGELIYTDLAGPVRTPTLDGQRFYQVILDDFSHHCVIYLLKQKSEAEGNLINYIKRIENDKQTKVSNIRCDGGGEFSSKNFQNFCVENGIKIQYTQPYSSQMNGAAERMHRSLQNKTRTLLNETQLPKELWGEAMRTAAYTLNRSPSAAINGQIPVKIFNGKVDLDRLRVFGSKAWAVTLPRGDKFDDRAVVARFVGYQDNGYRLYCPKTKKIFTSRDVRFDENDYVFGQTSYPRVIIEDEPPGEPKEDENITAPKKEEKKTSSGRIVKNPEYFKDFVMPAYCMCAEVPLTYKEAMQMGDTWYHAIADELEAHANFKTWSEAILPREKKPIQTKWGFKRKSDGTAKARLVAKGFQEEESYNTYAPVARMPTVRTFLSATFSKGWTITQLDVPTAFLNADLDIDVYIYPPEGVNSKSEVLKLNRPLYGLREAPRCWNQKFHSFIENFQLHRSPHDTCLYTNDSMWLLLFVDDVLTAGEDGDVIAAMVAEFSARVIGQPREFLGFNLECSPTSIKISQKKAIEKMLEKFRLANAKDVKTPMELKFQPSEGEIGDFPYRELIGGLLYISLTSRPDITFAVSYLSRFLASPTTQIWTAAKRILKYLKTTKHLCLTYTNSDENLINTYSDADWANDSADRKSTSGFVVQHGQNLVSWGSKKQNTVALSSCESEYVAAALATQETIYIHGIIKDLYPNVSLSTMLHTDNQSAIAMFMSYENSSRTKHIDIKAHFVRDLVSKGELKIKFVPSDKNVADLFT</sequence>
<evidence type="ECO:0000256" key="2">
    <source>
        <dbReference type="ARBA" id="ARBA00022723"/>
    </source>
</evidence>
<protein>
    <submittedName>
        <fullName evidence="7">Retrovirus-related Pol polyprotein from transposon TNT 1-94</fullName>
    </submittedName>
</protein>
<dbReference type="InterPro" id="IPR012337">
    <property type="entry name" value="RNaseH-like_sf"/>
</dbReference>
<feature type="compositionally biased region" description="Polar residues" evidence="5">
    <location>
        <begin position="202"/>
        <end position="226"/>
    </location>
</feature>
<dbReference type="SUPFAM" id="SSF53098">
    <property type="entry name" value="Ribonuclease H-like"/>
    <property type="match status" value="1"/>
</dbReference>
<keyword evidence="4" id="KW-0378">Hydrolase</keyword>
<dbReference type="Pfam" id="PF22936">
    <property type="entry name" value="Pol_BBD"/>
    <property type="match status" value="1"/>
</dbReference>
<dbReference type="Pfam" id="PF00665">
    <property type="entry name" value="rve"/>
    <property type="match status" value="1"/>
</dbReference>
<dbReference type="Gene3D" id="3.30.420.10">
    <property type="entry name" value="Ribonuclease H-like superfamily/Ribonuclease H"/>
    <property type="match status" value="1"/>
</dbReference>
<dbReference type="InterPro" id="IPR001584">
    <property type="entry name" value="Integrase_cat-core"/>
</dbReference>
<feature type="region of interest" description="Disordered" evidence="5">
    <location>
        <begin position="199"/>
        <end position="263"/>
    </location>
</feature>
<dbReference type="InterPro" id="IPR039537">
    <property type="entry name" value="Retrotran_Ty1/copia-like"/>
</dbReference>
<dbReference type="Pfam" id="PF25597">
    <property type="entry name" value="SH3_retrovirus"/>
    <property type="match status" value="1"/>
</dbReference>
<feature type="compositionally biased region" description="Basic residues" evidence="5">
    <location>
        <begin position="238"/>
        <end position="247"/>
    </location>
</feature>
<dbReference type="InterPro" id="IPR036397">
    <property type="entry name" value="RNaseH_sf"/>
</dbReference>